<gene>
    <name evidence="4" type="ORF">DDJ31_17215</name>
    <name evidence="3" type="ORF">ELQ87_22055</name>
</gene>
<dbReference type="RefSeq" id="WP_127179451.1">
    <property type="nucleotide sequence ID" value="NZ_CP029078.1"/>
</dbReference>
<sequence>MTTTPVTQPARVTPASAALGFLTSGVVAASLTALVVGVVLERVPLILSGLCAPVVYGLLYLLAGAPRRAREAAIPPATALAVIESLEAVGGESGDVPVRFVLTVAPDDAPAYRVETRQDINLVDLPDYRPGGVLVVQYPTQRPWRVRIVKRPTPEWEERAAGARIDSVPGPALVRDPSPTRAPCLVVLLGLVCGAAAVLMPFRADLSDAGSAEPSAAPPSVSSTTSSTVVSSSSGTVTLGPGQSFLDEGELGRAVDGLTGDGGSHDALTVVVQERLLTVVFAPTGSRAPGFDPRSLPAARVPALVEEATGTLGVRTARTWQVVVDGVGGSVRIRVLVSGSEGTASLEADGDGHVVRRTRAG</sequence>
<evidence type="ECO:0000256" key="2">
    <source>
        <dbReference type="SAM" id="Phobius"/>
    </source>
</evidence>
<keyword evidence="2" id="KW-1133">Transmembrane helix</keyword>
<evidence type="ECO:0000313" key="3">
    <source>
        <dbReference type="EMBL" id="AZS86640.1"/>
    </source>
</evidence>
<dbReference type="EMBL" id="CP029078">
    <property type="protein sequence ID" value="QCN86499.1"/>
    <property type="molecule type" value="Genomic_DNA"/>
</dbReference>
<reference evidence="3 5" key="2">
    <citation type="submission" date="2018-12" db="EMBL/GenBank/DDBJ databases">
        <title>Streptomyces griseoviridis F1-27 complete genome.</title>
        <authorList>
            <person name="Mariita R.M."/>
            <person name="Sello J.K."/>
        </authorList>
    </citation>
    <scope>NUCLEOTIDE SEQUENCE [LARGE SCALE GENOMIC DNA]</scope>
    <source>
        <strain evidence="3 5">F1-27</strain>
    </source>
</reference>
<name>A0A3S9ZFW8_STRGD</name>
<keyword evidence="2" id="KW-0812">Transmembrane</keyword>
<feature type="transmembrane region" description="Helical" evidence="2">
    <location>
        <begin position="182"/>
        <end position="202"/>
    </location>
</feature>
<evidence type="ECO:0008006" key="7">
    <source>
        <dbReference type="Google" id="ProtNLM"/>
    </source>
</evidence>
<feature type="transmembrane region" description="Helical" evidence="2">
    <location>
        <begin position="45"/>
        <end position="63"/>
    </location>
</feature>
<protein>
    <recommendedName>
        <fullName evidence="7">DUF3592 domain-containing protein</fullName>
    </recommendedName>
</protein>
<evidence type="ECO:0000256" key="1">
    <source>
        <dbReference type="SAM" id="MobiDB-lite"/>
    </source>
</evidence>
<feature type="compositionally biased region" description="Low complexity" evidence="1">
    <location>
        <begin position="209"/>
        <end position="242"/>
    </location>
</feature>
<evidence type="ECO:0000313" key="6">
    <source>
        <dbReference type="Proteomes" id="UP000501753"/>
    </source>
</evidence>
<dbReference type="EMBL" id="CP034687">
    <property type="protein sequence ID" value="AZS86640.1"/>
    <property type="molecule type" value="Genomic_DNA"/>
</dbReference>
<dbReference type="Proteomes" id="UP000501753">
    <property type="component" value="Chromosome"/>
</dbReference>
<organism evidence="3 5">
    <name type="scientific">Streptomyces griseoviridis</name>
    <dbReference type="NCBI Taxonomy" id="45398"/>
    <lineage>
        <taxon>Bacteria</taxon>
        <taxon>Bacillati</taxon>
        <taxon>Actinomycetota</taxon>
        <taxon>Actinomycetes</taxon>
        <taxon>Kitasatosporales</taxon>
        <taxon>Streptomycetaceae</taxon>
        <taxon>Streptomyces</taxon>
    </lineage>
</organism>
<dbReference type="KEGG" id="sgd:ELQ87_22055"/>
<dbReference type="OrthoDB" id="3613228at2"/>
<dbReference type="AlphaFoldDB" id="A0A3S9ZFW8"/>
<dbReference type="Proteomes" id="UP000271291">
    <property type="component" value="Chromosome"/>
</dbReference>
<evidence type="ECO:0000313" key="5">
    <source>
        <dbReference type="Proteomes" id="UP000271291"/>
    </source>
</evidence>
<accession>A0A3S9ZFW8</accession>
<reference evidence="4 6" key="1">
    <citation type="submission" date="2018-04" db="EMBL/GenBank/DDBJ databases">
        <title>Complete genome sequences of Streptomyces griseoviridis K61 and characterization of antagonistic properties of biological control agents.</title>
        <authorList>
            <person name="Mariita R.M."/>
            <person name="Sello J.K."/>
        </authorList>
    </citation>
    <scope>NUCLEOTIDE SEQUENCE [LARGE SCALE GENOMIC DNA]</scope>
    <source>
        <strain evidence="4 6">K61</strain>
    </source>
</reference>
<keyword evidence="2" id="KW-0472">Membrane</keyword>
<keyword evidence="6" id="KW-1185">Reference proteome</keyword>
<feature type="transmembrane region" description="Helical" evidence="2">
    <location>
        <begin position="12"/>
        <end position="39"/>
    </location>
</feature>
<feature type="region of interest" description="Disordered" evidence="1">
    <location>
        <begin position="208"/>
        <end position="245"/>
    </location>
</feature>
<proteinExistence type="predicted"/>
<evidence type="ECO:0000313" key="4">
    <source>
        <dbReference type="EMBL" id="QCN86499.1"/>
    </source>
</evidence>